<dbReference type="RefSeq" id="XP_797787.1">
    <property type="nucleotide sequence ID" value="XM_792694.5"/>
</dbReference>
<evidence type="ECO:0000313" key="5">
    <source>
        <dbReference type="Proteomes" id="UP000007110"/>
    </source>
</evidence>
<feature type="transmembrane region" description="Helical" evidence="2">
    <location>
        <begin position="64"/>
        <end position="83"/>
    </location>
</feature>
<proteinExistence type="predicted"/>
<keyword evidence="2" id="KW-0472">Membrane</keyword>
<dbReference type="KEGG" id="spu:593206"/>
<dbReference type="OrthoDB" id="10042902at2759"/>
<reference evidence="4" key="2">
    <citation type="submission" date="2021-01" db="UniProtKB">
        <authorList>
            <consortium name="EnsemblMetazoa"/>
        </authorList>
    </citation>
    <scope>IDENTIFICATION</scope>
</reference>
<keyword evidence="3" id="KW-0732">Signal</keyword>
<dbReference type="Pfam" id="PF09772">
    <property type="entry name" value="Tmem26"/>
    <property type="match status" value="1"/>
</dbReference>
<dbReference type="AlphaFoldDB" id="A0A7M7TH83"/>
<feature type="transmembrane region" description="Helical" evidence="2">
    <location>
        <begin position="133"/>
        <end position="150"/>
    </location>
</feature>
<feature type="transmembrane region" description="Helical" evidence="2">
    <location>
        <begin position="33"/>
        <end position="52"/>
    </location>
</feature>
<evidence type="ECO:0000256" key="3">
    <source>
        <dbReference type="SAM" id="SignalP"/>
    </source>
</evidence>
<organism evidence="4 5">
    <name type="scientific">Strongylocentrotus purpuratus</name>
    <name type="common">Purple sea urchin</name>
    <dbReference type="NCBI Taxonomy" id="7668"/>
    <lineage>
        <taxon>Eukaryota</taxon>
        <taxon>Metazoa</taxon>
        <taxon>Echinodermata</taxon>
        <taxon>Eleutherozoa</taxon>
        <taxon>Echinozoa</taxon>
        <taxon>Echinoidea</taxon>
        <taxon>Euechinoidea</taxon>
        <taxon>Echinacea</taxon>
        <taxon>Camarodonta</taxon>
        <taxon>Echinidea</taxon>
        <taxon>Strongylocentrotidae</taxon>
        <taxon>Strongylocentrotus</taxon>
    </lineage>
</organism>
<sequence>MGFISFAKGFLARLLFAIHGVLATWQVSSVYTSPIYYVLMAPLIVLLIEMGITFKCTENGEWKWMSPSVLLYLMSVVPGLWFLQFDLYNTRIAYRDSQGWEECSSETVYNSSSLNEVQGVSIPVAFSSNEWELILQQTLLLLLILGRWLLPKGDITRDQLSQLLLVYIGMAADILEFNLESLKDEKVFCDVVLIIFILGIWSWSLLQFSLVLTSVAGKRRRAVLQDGSNSCSAECCTCCSCCQNEMWSMMVTLIMQDGPFLAMRLYLMIEVKIFSIMMVFFTCKNILVILLQFYRMIILCGQPSKVEPEPEEKEEPKHSREQSSAGPPDAFVVVDSS</sequence>
<dbReference type="GeneID" id="593206"/>
<feature type="chain" id="PRO_5029738769" description="Transmembrane protein 26" evidence="3">
    <location>
        <begin position="24"/>
        <end position="337"/>
    </location>
</feature>
<dbReference type="Proteomes" id="UP000007110">
    <property type="component" value="Unassembled WGS sequence"/>
</dbReference>
<accession>A0A7M7TH83</accession>
<dbReference type="PANTHER" id="PTHR22168">
    <property type="entry name" value="TMEM26 PROTEIN"/>
    <property type="match status" value="1"/>
</dbReference>
<feature type="transmembrane region" description="Helical" evidence="2">
    <location>
        <begin position="273"/>
        <end position="294"/>
    </location>
</feature>
<name>A0A7M7TH83_STRPU</name>
<dbReference type="OMA" id="QFDLYNT"/>
<feature type="region of interest" description="Disordered" evidence="1">
    <location>
        <begin position="305"/>
        <end position="337"/>
    </location>
</feature>
<dbReference type="InParanoid" id="A0A7M7TH83"/>
<feature type="transmembrane region" description="Helical" evidence="2">
    <location>
        <begin position="162"/>
        <end position="179"/>
    </location>
</feature>
<keyword evidence="2" id="KW-1133">Transmembrane helix</keyword>
<dbReference type="PANTHER" id="PTHR22168:SF8">
    <property type="entry name" value="TRANSMEMBRANE PROTEIN 26"/>
    <property type="match status" value="1"/>
</dbReference>
<keyword evidence="2" id="KW-0812">Transmembrane</keyword>
<keyword evidence="5" id="KW-1185">Reference proteome</keyword>
<dbReference type="EnsemblMetazoa" id="XM_792694">
    <property type="protein sequence ID" value="XP_797787"/>
    <property type="gene ID" value="LOC593206"/>
</dbReference>
<evidence type="ECO:0008006" key="6">
    <source>
        <dbReference type="Google" id="ProtNLM"/>
    </source>
</evidence>
<evidence type="ECO:0000256" key="2">
    <source>
        <dbReference type="SAM" id="Phobius"/>
    </source>
</evidence>
<protein>
    <recommendedName>
        <fullName evidence="6">Transmembrane protein 26</fullName>
    </recommendedName>
</protein>
<reference evidence="5" key="1">
    <citation type="submission" date="2015-02" db="EMBL/GenBank/DDBJ databases">
        <title>Genome sequencing for Strongylocentrotus purpuratus.</title>
        <authorList>
            <person name="Murali S."/>
            <person name="Liu Y."/>
            <person name="Vee V."/>
            <person name="English A."/>
            <person name="Wang M."/>
            <person name="Skinner E."/>
            <person name="Han Y."/>
            <person name="Muzny D.M."/>
            <person name="Worley K.C."/>
            <person name="Gibbs R.A."/>
        </authorList>
    </citation>
    <scope>NUCLEOTIDE SEQUENCE</scope>
</reference>
<dbReference type="InterPro" id="IPR019169">
    <property type="entry name" value="Transmembrane_26"/>
</dbReference>
<feature type="transmembrane region" description="Helical" evidence="2">
    <location>
        <begin position="191"/>
        <end position="212"/>
    </location>
</feature>
<evidence type="ECO:0000256" key="1">
    <source>
        <dbReference type="SAM" id="MobiDB-lite"/>
    </source>
</evidence>
<feature type="signal peptide" evidence="3">
    <location>
        <begin position="1"/>
        <end position="23"/>
    </location>
</feature>
<evidence type="ECO:0000313" key="4">
    <source>
        <dbReference type="EnsemblMetazoa" id="XP_797787"/>
    </source>
</evidence>